<dbReference type="InterPro" id="IPR015032">
    <property type="entry name" value="ThsB__TIR-like_domain"/>
</dbReference>
<evidence type="ECO:0000259" key="1">
    <source>
        <dbReference type="Pfam" id="PF08937"/>
    </source>
</evidence>
<feature type="domain" description="Thoeris protein ThsB TIR-like" evidence="1">
    <location>
        <begin position="6"/>
        <end position="99"/>
    </location>
</feature>
<dbReference type="RefSeq" id="WP_379729359.1">
    <property type="nucleotide sequence ID" value="NZ_JBHRYJ010000005.1"/>
</dbReference>
<evidence type="ECO:0000313" key="2">
    <source>
        <dbReference type="EMBL" id="MFC3677768.1"/>
    </source>
</evidence>
<organism evidence="2 3">
    <name type="scientific">Ferrovibrio xuzhouensis</name>
    <dbReference type="NCBI Taxonomy" id="1576914"/>
    <lineage>
        <taxon>Bacteria</taxon>
        <taxon>Pseudomonadati</taxon>
        <taxon>Pseudomonadota</taxon>
        <taxon>Alphaproteobacteria</taxon>
        <taxon>Rhodospirillales</taxon>
        <taxon>Rhodospirillaceae</taxon>
        <taxon>Ferrovibrio</taxon>
    </lineage>
</organism>
<accession>A0ABV7VLD5</accession>
<gene>
    <name evidence="2" type="ORF">ACFOOQ_19605</name>
</gene>
<dbReference type="SUPFAM" id="SSF52206">
    <property type="entry name" value="Hypothetical protein MTH538"/>
    <property type="match status" value="1"/>
</dbReference>
<dbReference type="Gene3D" id="3.40.50.9200">
    <property type="entry name" value="Hypothetical protein MTH538"/>
    <property type="match status" value="1"/>
</dbReference>
<evidence type="ECO:0000313" key="3">
    <source>
        <dbReference type="Proteomes" id="UP001595711"/>
    </source>
</evidence>
<dbReference type="InterPro" id="IPR036490">
    <property type="entry name" value="ThsB_TIR-like_sf"/>
</dbReference>
<proteinExistence type="predicted"/>
<reference evidence="3" key="1">
    <citation type="journal article" date="2019" name="Int. J. Syst. Evol. Microbiol.">
        <title>The Global Catalogue of Microorganisms (GCM) 10K type strain sequencing project: providing services to taxonomists for standard genome sequencing and annotation.</title>
        <authorList>
            <consortium name="The Broad Institute Genomics Platform"/>
            <consortium name="The Broad Institute Genome Sequencing Center for Infectious Disease"/>
            <person name="Wu L."/>
            <person name="Ma J."/>
        </authorList>
    </citation>
    <scope>NUCLEOTIDE SEQUENCE [LARGE SCALE GENOMIC DNA]</scope>
    <source>
        <strain evidence="3">KCTC 42182</strain>
    </source>
</reference>
<keyword evidence="3" id="KW-1185">Reference proteome</keyword>
<comment type="caution">
    <text evidence="2">The sequence shown here is derived from an EMBL/GenBank/DDBJ whole genome shotgun (WGS) entry which is preliminary data.</text>
</comment>
<dbReference type="EMBL" id="JBHRYJ010000005">
    <property type="protein sequence ID" value="MFC3677768.1"/>
    <property type="molecule type" value="Genomic_DNA"/>
</dbReference>
<dbReference type="Pfam" id="PF08937">
    <property type="entry name" value="ThsB_TIR"/>
    <property type="match status" value="1"/>
</dbReference>
<name>A0ABV7VLD5_9PROT</name>
<sequence>MPKKLFYSFHFDRDVWRTSQVRNIGSVEGREPVNQNKWEEVKRGGDAAIQRWIDAQMADRDCLVVLIGAETASRPWITYEIKKAWANRIGVFGIRIHKLLDAAGNPCVAGPSPFSDIIAVYDPPGPRSTDAYAHIAQNIAGWVDTAIQHRKRYN</sequence>
<protein>
    <submittedName>
        <fullName evidence="2">TIR domain-containing protein</fullName>
    </submittedName>
</protein>
<dbReference type="Proteomes" id="UP001595711">
    <property type="component" value="Unassembled WGS sequence"/>
</dbReference>